<gene>
    <name evidence="1" type="ORF">GSOID_T00016220001</name>
</gene>
<dbReference type="OrthoDB" id="10535838at2759"/>
<organism evidence="1">
    <name type="scientific">Oikopleura dioica</name>
    <name type="common">Tunicate</name>
    <dbReference type="NCBI Taxonomy" id="34765"/>
    <lineage>
        <taxon>Eukaryota</taxon>
        <taxon>Metazoa</taxon>
        <taxon>Chordata</taxon>
        <taxon>Tunicata</taxon>
        <taxon>Appendicularia</taxon>
        <taxon>Copelata</taxon>
        <taxon>Oikopleuridae</taxon>
        <taxon>Oikopleura</taxon>
    </lineage>
</organism>
<dbReference type="AlphaFoldDB" id="E4Y234"/>
<reference evidence="1" key="1">
    <citation type="journal article" date="2010" name="Science">
        <title>Plasticity of animal genome architecture unmasked by rapid evolution of a pelagic tunicate.</title>
        <authorList>
            <person name="Denoeud F."/>
            <person name="Henriet S."/>
            <person name="Mungpakdee S."/>
            <person name="Aury J.M."/>
            <person name="Da Silva C."/>
            <person name="Brinkmann H."/>
            <person name="Mikhaleva J."/>
            <person name="Olsen L.C."/>
            <person name="Jubin C."/>
            <person name="Canestro C."/>
            <person name="Bouquet J.M."/>
            <person name="Danks G."/>
            <person name="Poulain J."/>
            <person name="Campsteijn C."/>
            <person name="Adamski M."/>
            <person name="Cross I."/>
            <person name="Yadetie F."/>
            <person name="Muffato M."/>
            <person name="Louis A."/>
            <person name="Butcher S."/>
            <person name="Tsagkogeorga G."/>
            <person name="Konrad A."/>
            <person name="Singh S."/>
            <person name="Jensen M.F."/>
            <person name="Cong E.H."/>
            <person name="Eikeseth-Otteraa H."/>
            <person name="Noel B."/>
            <person name="Anthouard V."/>
            <person name="Porcel B.M."/>
            <person name="Kachouri-Lafond R."/>
            <person name="Nishino A."/>
            <person name="Ugolini M."/>
            <person name="Chourrout P."/>
            <person name="Nishida H."/>
            <person name="Aasland R."/>
            <person name="Huzurbazar S."/>
            <person name="Westhof E."/>
            <person name="Delsuc F."/>
            <person name="Lehrach H."/>
            <person name="Reinhardt R."/>
            <person name="Weissenbach J."/>
            <person name="Roy S.W."/>
            <person name="Artiguenave F."/>
            <person name="Postlethwait J.H."/>
            <person name="Manak J.R."/>
            <person name="Thompson E.M."/>
            <person name="Jaillon O."/>
            <person name="Du Pasquier L."/>
            <person name="Boudinot P."/>
            <person name="Liberles D.A."/>
            <person name="Volff J.N."/>
            <person name="Philippe H."/>
            <person name="Lenhard B."/>
            <person name="Roest Crollius H."/>
            <person name="Wincker P."/>
            <person name="Chourrout D."/>
        </authorList>
    </citation>
    <scope>NUCLEOTIDE SEQUENCE [LARGE SCALE GENOMIC DNA]</scope>
</reference>
<protein>
    <recommendedName>
        <fullName evidence="3">BAH domain-containing protein</fullName>
    </recommendedName>
</protein>
<dbReference type="InParanoid" id="E4Y234"/>
<dbReference type="Proteomes" id="UP000001307">
    <property type="component" value="Unassembled WGS sequence"/>
</dbReference>
<keyword evidence="2" id="KW-1185">Reference proteome</keyword>
<evidence type="ECO:0000313" key="2">
    <source>
        <dbReference type="Proteomes" id="UP000001307"/>
    </source>
</evidence>
<dbReference type="EMBL" id="FN653750">
    <property type="protein sequence ID" value="CBY15928.1"/>
    <property type="molecule type" value="Genomic_DNA"/>
</dbReference>
<sequence>MTEANENIEMKPLAPGKPLGITEQDWIDRTTFHYGDIVMARNGKSAYSKPWIARIEFVNAELCPTRHQRHYPWDTKKYDHDFKWPIFFYGTHEIQWLREEDQLTKIKTAEDAPPFDPKYQYSEIPRERALFEFYTNPHVKQECWGDLEKHNMQTKELNDWLVGLNEIIPTYWLNNIKKVKNEVINVIEEDKENDLIQKMYKSAEFKIKTMKVGDMIGASYPRNDFEYFYYEGLIKEAKEGSIFVQFFRYCKGTKEYVEKKKDIDFIEEVRQGYIYFHLKKENISHETPTAKGCEVFKINDPNIQTTMRQHQLNWNLRIAKINEDDDTISKAQSELNQYESAKVVPDYVSNTRKRNRHDAKF</sequence>
<proteinExistence type="predicted"/>
<name>E4Y234_OIKDI</name>
<accession>E4Y234</accession>
<evidence type="ECO:0008006" key="3">
    <source>
        <dbReference type="Google" id="ProtNLM"/>
    </source>
</evidence>
<evidence type="ECO:0000313" key="1">
    <source>
        <dbReference type="EMBL" id="CBY15928.1"/>
    </source>
</evidence>